<dbReference type="InterPro" id="IPR044714">
    <property type="entry name" value="AtSIBP1-like"/>
</dbReference>
<keyword evidence="3" id="KW-1185">Reference proteome</keyword>
<dbReference type="EMBL" id="CAJNJA010030875">
    <property type="protein sequence ID" value="CAE7649800.1"/>
    <property type="molecule type" value="Genomic_DNA"/>
</dbReference>
<dbReference type="Pfam" id="PF00651">
    <property type="entry name" value="BTB"/>
    <property type="match status" value="1"/>
</dbReference>
<dbReference type="PANTHER" id="PTHR46672:SF8">
    <property type="entry name" value="BTB DOMAIN-CONTAINING PROTEIN"/>
    <property type="match status" value="1"/>
</dbReference>
<dbReference type="Gene3D" id="3.30.710.10">
    <property type="entry name" value="Potassium Channel Kv1.1, Chain A"/>
    <property type="match status" value="1"/>
</dbReference>
<dbReference type="InterPro" id="IPR011333">
    <property type="entry name" value="SKP1/BTB/POZ_sf"/>
</dbReference>
<comment type="caution">
    <text evidence="2">The sequence shown here is derived from an EMBL/GenBank/DDBJ whole genome shotgun (WGS) entry which is preliminary data.</text>
</comment>
<name>A0A812VYK2_9DINO</name>
<accession>A0A812VYK2</accession>
<feature type="non-terminal residue" evidence="2">
    <location>
        <position position="110"/>
    </location>
</feature>
<dbReference type="SUPFAM" id="SSF54695">
    <property type="entry name" value="POZ domain"/>
    <property type="match status" value="1"/>
</dbReference>
<dbReference type="AlphaFoldDB" id="A0A812VYK2"/>
<dbReference type="InterPro" id="IPR000210">
    <property type="entry name" value="BTB/POZ_dom"/>
</dbReference>
<gene>
    <name evidence="2" type="ORF">SNEC2469_LOCUS18375</name>
</gene>
<feature type="domain" description="BTB" evidence="1">
    <location>
        <begin position="1"/>
        <end position="62"/>
    </location>
</feature>
<dbReference type="PROSITE" id="PS50097">
    <property type="entry name" value="BTB"/>
    <property type="match status" value="1"/>
</dbReference>
<evidence type="ECO:0000313" key="2">
    <source>
        <dbReference type="EMBL" id="CAE7649800.1"/>
    </source>
</evidence>
<dbReference type="SMART" id="SM00225">
    <property type="entry name" value="BTB"/>
    <property type="match status" value="1"/>
</dbReference>
<dbReference type="Proteomes" id="UP000601435">
    <property type="component" value="Unassembled WGS sequence"/>
</dbReference>
<protein>
    <recommendedName>
        <fullName evidence="1">BTB domain-containing protein</fullName>
    </recommendedName>
</protein>
<dbReference type="OrthoDB" id="416280at2759"/>
<sequence>MSAGVVYAHSLVLKAVSPVLKALLSSPMLEGATGVIQVEGVSVASVHLLLQLLYTGTTPDSDHDPSVLLGTLDLAHRWQAAHVVDIVEGALVKKIKLENLGAFCETALLK</sequence>
<organism evidence="2 3">
    <name type="scientific">Symbiodinium necroappetens</name>
    <dbReference type="NCBI Taxonomy" id="1628268"/>
    <lineage>
        <taxon>Eukaryota</taxon>
        <taxon>Sar</taxon>
        <taxon>Alveolata</taxon>
        <taxon>Dinophyceae</taxon>
        <taxon>Suessiales</taxon>
        <taxon>Symbiodiniaceae</taxon>
        <taxon>Symbiodinium</taxon>
    </lineage>
</organism>
<evidence type="ECO:0000313" key="3">
    <source>
        <dbReference type="Proteomes" id="UP000601435"/>
    </source>
</evidence>
<proteinExistence type="predicted"/>
<reference evidence="2" key="1">
    <citation type="submission" date="2021-02" db="EMBL/GenBank/DDBJ databases">
        <authorList>
            <person name="Dougan E. K."/>
            <person name="Rhodes N."/>
            <person name="Thang M."/>
            <person name="Chan C."/>
        </authorList>
    </citation>
    <scope>NUCLEOTIDE SEQUENCE</scope>
</reference>
<dbReference type="PANTHER" id="PTHR46672">
    <property type="entry name" value="OS08G0495500 PROTEIN-RELATED"/>
    <property type="match status" value="1"/>
</dbReference>
<evidence type="ECO:0000259" key="1">
    <source>
        <dbReference type="PROSITE" id="PS50097"/>
    </source>
</evidence>